<reference evidence="2 3" key="1">
    <citation type="journal article" date="2023" name="Int. J. Syst. Evol. Microbiol.">
        <title>Streptococcus sciuri sp. nov., Staphylococcus marylandisciuri sp. nov. and Staphylococcus americanisciuri sp. nov., isolated from faeces of eastern grey squirrel (Sciurus carolinensis).</title>
        <authorList>
            <person name="Volokhov D.V."/>
            <person name="Zagorodnyaya T.A."/>
            <person name="Furtak V.A."/>
            <person name="Nattanmai G."/>
            <person name="Randall L."/>
            <person name="Jose S."/>
            <person name="Gao Y."/>
            <person name="Eisenberg T."/>
            <person name="Delmonte P."/>
            <person name="Blom J."/>
            <person name="Mitchell K.K."/>
        </authorList>
    </citation>
    <scope>NUCLEOTIDE SEQUENCE [LARGE SCALE GENOMIC DNA]</scope>
    <source>
        <strain evidence="2 3">SQ8-PEA</strain>
    </source>
</reference>
<name>A0ABT2QQL7_9STAP</name>
<dbReference type="EMBL" id="JAOPKZ010000009">
    <property type="protein sequence ID" value="MCU5746266.1"/>
    <property type="molecule type" value="Genomic_DNA"/>
</dbReference>
<keyword evidence="3" id="KW-1185">Reference proteome</keyword>
<dbReference type="Pfam" id="PF13460">
    <property type="entry name" value="NAD_binding_10"/>
    <property type="match status" value="1"/>
</dbReference>
<dbReference type="PANTHER" id="PTHR15020:SF50">
    <property type="entry name" value="UPF0659 PROTEIN YMR090W"/>
    <property type="match status" value="1"/>
</dbReference>
<gene>
    <name evidence="2" type="ORF">N9R04_05985</name>
</gene>
<protein>
    <submittedName>
        <fullName evidence="2">NAD(P)H-binding protein</fullName>
    </submittedName>
</protein>
<dbReference type="Proteomes" id="UP001209553">
    <property type="component" value="Unassembled WGS sequence"/>
</dbReference>
<organism evidence="2 3">
    <name type="scientific">Staphylococcus marylandisciuri</name>
    <dbReference type="NCBI Taxonomy" id="2981529"/>
    <lineage>
        <taxon>Bacteria</taxon>
        <taxon>Bacillati</taxon>
        <taxon>Bacillota</taxon>
        <taxon>Bacilli</taxon>
        <taxon>Bacillales</taxon>
        <taxon>Staphylococcaceae</taxon>
        <taxon>Staphylococcus</taxon>
    </lineage>
</organism>
<evidence type="ECO:0000313" key="3">
    <source>
        <dbReference type="Proteomes" id="UP001209553"/>
    </source>
</evidence>
<sequence length="210" mass="23667">MTKILIIGAAGQIPRFLIPKLLANGHKLVLFARNASQRLNHLQQDNVEIIDGDLKNRQQLMEAMKDVDIVYSNTLSNVEQAKPIVETIEDLKVNRLIVASVLDIYGEVVGEFAKWNRMMVGNGTPERASAAEVVENSAINYTILRLTWLYDQEGKKYEITHKGDPFLGAQVTRQAVAQLITDIINNPKMYSYESIGVNEPNTNYDKPSFY</sequence>
<evidence type="ECO:0000313" key="2">
    <source>
        <dbReference type="EMBL" id="MCU5746266.1"/>
    </source>
</evidence>
<dbReference type="RefSeq" id="WP_262855812.1">
    <property type="nucleotide sequence ID" value="NZ_JAOPKZ010000009.1"/>
</dbReference>
<feature type="domain" description="NAD(P)-binding" evidence="1">
    <location>
        <begin position="8"/>
        <end position="187"/>
    </location>
</feature>
<dbReference type="Gene3D" id="3.40.50.720">
    <property type="entry name" value="NAD(P)-binding Rossmann-like Domain"/>
    <property type="match status" value="1"/>
</dbReference>
<proteinExistence type="predicted"/>
<dbReference type="InterPro" id="IPR036291">
    <property type="entry name" value="NAD(P)-bd_dom_sf"/>
</dbReference>
<dbReference type="PANTHER" id="PTHR15020">
    <property type="entry name" value="FLAVIN REDUCTASE-RELATED"/>
    <property type="match status" value="1"/>
</dbReference>
<dbReference type="InterPro" id="IPR016040">
    <property type="entry name" value="NAD(P)-bd_dom"/>
</dbReference>
<accession>A0ABT2QQL7</accession>
<evidence type="ECO:0000259" key="1">
    <source>
        <dbReference type="Pfam" id="PF13460"/>
    </source>
</evidence>
<dbReference type="SUPFAM" id="SSF51735">
    <property type="entry name" value="NAD(P)-binding Rossmann-fold domains"/>
    <property type="match status" value="1"/>
</dbReference>
<comment type="caution">
    <text evidence="2">The sequence shown here is derived from an EMBL/GenBank/DDBJ whole genome shotgun (WGS) entry which is preliminary data.</text>
</comment>